<dbReference type="SMART" id="SM00979">
    <property type="entry name" value="TIFY"/>
    <property type="match status" value="1"/>
</dbReference>
<comment type="function">
    <text evidence="4">Repressor of jasmonate responses.</text>
</comment>
<evidence type="ECO:0000256" key="4">
    <source>
        <dbReference type="RuleBase" id="RU369065"/>
    </source>
</evidence>
<dbReference type="GO" id="GO:0005634">
    <property type="term" value="C:nucleus"/>
    <property type="evidence" value="ECO:0007669"/>
    <property type="project" value="UniProtKB-SubCell"/>
</dbReference>
<dbReference type="Proteomes" id="UP001497457">
    <property type="component" value="Chromosome 5rd"/>
</dbReference>
<comment type="subcellular location">
    <subcellularLocation>
        <location evidence="4">Nucleus</location>
    </subcellularLocation>
</comment>
<dbReference type="InterPro" id="IPR040390">
    <property type="entry name" value="TIFY/JAZ"/>
</dbReference>
<comment type="domain">
    <text evidence="4">The jas domain is required for interaction with COI1.</text>
</comment>
<dbReference type="GO" id="GO:0009611">
    <property type="term" value="P:response to wounding"/>
    <property type="evidence" value="ECO:0007669"/>
    <property type="project" value="UniProtKB-UniRule"/>
</dbReference>
<dbReference type="PANTHER" id="PTHR33077:SF155">
    <property type="entry name" value="PROTEIN TIFY 6B"/>
    <property type="match status" value="1"/>
</dbReference>
<dbReference type="AlphaFoldDB" id="A0ABC9EXB2"/>
<evidence type="ECO:0000256" key="5">
    <source>
        <dbReference type="SAM" id="MobiDB-lite"/>
    </source>
</evidence>
<dbReference type="InterPro" id="IPR018467">
    <property type="entry name" value="CCT_CS"/>
</dbReference>
<dbReference type="GO" id="GO:0031347">
    <property type="term" value="P:regulation of defense response"/>
    <property type="evidence" value="ECO:0007669"/>
    <property type="project" value="UniProtKB-UniRule"/>
</dbReference>
<evidence type="ECO:0000259" key="6">
    <source>
        <dbReference type="PROSITE" id="PS51320"/>
    </source>
</evidence>
<reference evidence="7 8" key="2">
    <citation type="submission" date="2024-10" db="EMBL/GenBank/DDBJ databases">
        <authorList>
            <person name="Ryan C."/>
        </authorList>
    </citation>
    <scope>NUCLEOTIDE SEQUENCE [LARGE SCALE GENOMIC DNA]</scope>
</reference>
<evidence type="ECO:0000256" key="1">
    <source>
        <dbReference type="ARBA" id="ARBA00008614"/>
    </source>
</evidence>
<keyword evidence="2 4" id="KW-1184">Jasmonic acid signaling pathway</keyword>
<feature type="region of interest" description="Disordered" evidence="5">
    <location>
        <begin position="337"/>
        <end position="367"/>
    </location>
</feature>
<name>A0ABC9EXB2_9POAL</name>
<dbReference type="GO" id="GO:2000022">
    <property type="term" value="P:regulation of jasmonic acid mediated signaling pathway"/>
    <property type="evidence" value="ECO:0007669"/>
    <property type="project" value="UniProtKB-UniRule"/>
</dbReference>
<gene>
    <name evidence="7" type="ORF">URODEC1_LOCUS99485</name>
</gene>
<feature type="domain" description="Tify" evidence="6">
    <location>
        <begin position="172"/>
        <end position="207"/>
    </location>
</feature>
<evidence type="ECO:0000313" key="7">
    <source>
        <dbReference type="EMBL" id="CAL5064465.1"/>
    </source>
</evidence>
<keyword evidence="8" id="KW-1185">Reference proteome</keyword>
<dbReference type="Pfam" id="PF09425">
    <property type="entry name" value="Jas_motif"/>
    <property type="match status" value="1"/>
</dbReference>
<keyword evidence="3" id="KW-0832">Ubl conjugation</keyword>
<dbReference type="PROSITE" id="PS51320">
    <property type="entry name" value="TIFY"/>
    <property type="match status" value="1"/>
</dbReference>
<dbReference type="InterPro" id="IPR010399">
    <property type="entry name" value="Tify_dom"/>
</dbReference>
<feature type="compositionally biased region" description="Polar residues" evidence="5">
    <location>
        <begin position="350"/>
        <end position="367"/>
    </location>
</feature>
<evidence type="ECO:0000256" key="3">
    <source>
        <dbReference type="ARBA" id="ARBA00022843"/>
    </source>
</evidence>
<evidence type="ECO:0000256" key="2">
    <source>
        <dbReference type="ARBA" id="ARBA00022819"/>
    </source>
</evidence>
<keyword evidence="4" id="KW-0539">Nucleus</keyword>
<accession>A0ABC9EXB2</accession>
<reference evidence="8" key="1">
    <citation type="submission" date="2024-06" db="EMBL/GenBank/DDBJ databases">
        <authorList>
            <person name="Ryan C."/>
        </authorList>
    </citation>
    <scope>NUCLEOTIDE SEQUENCE [LARGE SCALE GENOMIC DNA]</scope>
</reference>
<proteinExistence type="inferred from homology"/>
<comment type="similarity">
    <text evidence="1 4">Belongs to the TIFY/JAZ family.</text>
</comment>
<protein>
    <recommendedName>
        <fullName evidence="4">Protein TIFY</fullName>
    </recommendedName>
    <alternativeName>
        <fullName evidence="4">Jasmonate ZIM domain-containing protein</fullName>
    </alternativeName>
</protein>
<sequence>MERDFLAAIGKEQQHPQQEKPGREESAYYGAAAGGAPAMDWSFASKPGAAPSLMSFRSAAREEPAFPQFSAFDGAKNTAPRVLTHQRSFGADSQQYAAAVHRAQPQQHAMNGARVIPVSSPFNQNNPMFRVQSSPSLPNGTVGGAPFRQPPFAMNNTVPNSIVGVYGTRDAMKPKMAQLTIFYAGSVNVFDNVSAEKAQELMFLASRGSLPSSAPMARKPEAPIFAPAKVAVPEASPAKQMLFQKPPHVSSPPSAISKPIPGVLQAVTLPRSASSCNLDSPVPKSSAPLAIAPLSQAPATQPATLATTTAATIMPRAVPQARKASLARFLEKRKERVTTAAPYPSAKSPMESSDTFGSGSANDKSSCTDIALSSNREELLCLGQPRNISFSQESPSKISRGREYICDR</sequence>
<feature type="region of interest" description="Disordered" evidence="5">
    <location>
        <begin position="1"/>
        <end position="27"/>
    </location>
</feature>
<dbReference type="Pfam" id="PF06200">
    <property type="entry name" value="tify"/>
    <property type="match status" value="1"/>
</dbReference>
<dbReference type="EMBL" id="OZ075115">
    <property type="protein sequence ID" value="CAL5064465.1"/>
    <property type="molecule type" value="Genomic_DNA"/>
</dbReference>
<evidence type="ECO:0000313" key="8">
    <source>
        <dbReference type="Proteomes" id="UP001497457"/>
    </source>
</evidence>
<dbReference type="PANTHER" id="PTHR33077">
    <property type="entry name" value="PROTEIN TIFY 4A-RELATED-RELATED"/>
    <property type="match status" value="1"/>
</dbReference>
<feature type="compositionally biased region" description="Basic and acidic residues" evidence="5">
    <location>
        <begin position="12"/>
        <end position="26"/>
    </location>
</feature>
<organism evidence="7 8">
    <name type="scientific">Urochloa decumbens</name>
    <dbReference type="NCBI Taxonomy" id="240449"/>
    <lineage>
        <taxon>Eukaryota</taxon>
        <taxon>Viridiplantae</taxon>
        <taxon>Streptophyta</taxon>
        <taxon>Embryophyta</taxon>
        <taxon>Tracheophyta</taxon>
        <taxon>Spermatophyta</taxon>
        <taxon>Magnoliopsida</taxon>
        <taxon>Liliopsida</taxon>
        <taxon>Poales</taxon>
        <taxon>Poaceae</taxon>
        <taxon>PACMAD clade</taxon>
        <taxon>Panicoideae</taxon>
        <taxon>Panicodae</taxon>
        <taxon>Paniceae</taxon>
        <taxon>Melinidinae</taxon>
        <taxon>Urochloa</taxon>
    </lineage>
</organism>